<feature type="transmembrane region" description="Helical" evidence="2">
    <location>
        <begin position="6"/>
        <end position="27"/>
    </location>
</feature>
<evidence type="ECO:0000256" key="1">
    <source>
        <dbReference type="SAM" id="MobiDB-lite"/>
    </source>
</evidence>
<feature type="transmembrane region" description="Helical" evidence="2">
    <location>
        <begin position="151"/>
        <end position="171"/>
    </location>
</feature>
<keyword evidence="2" id="KW-0812">Transmembrane</keyword>
<proteinExistence type="predicted"/>
<keyword evidence="2" id="KW-1133">Transmembrane helix</keyword>
<dbReference type="Proteomes" id="UP000248544">
    <property type="component" value="Unassembled WGS sequence"/>
</dbReference>
<name>A0A2W2FX92_9ACTN</name>
<protein>
    <submittedName>
        <fullName evidence="3">Uncharacterized protein</fullName>
    </submittedName>
</protein>
<dbReference type="EMBL" id="POUA01000434">
    <property type="protein sequence ID" value="PZG26477.1"/>
    <property type="molecule type" value="Genomic_DNA"/>
</dbReference>
<evidence type="ECO:0000313" key="3">
    <source>
        <dbReference type="EMBL" id="PZG26477.1"/>
    </source>
</evidence>
<evidence type="ECO:0000256" key="2">
    <source>
        <dbReference type="SAM" id="Phobius"/>
    </source>
</evidence>
<organism evidence="3 4">
    <name type="scientific">Spongiactinospora gelatinilytica</name>
    <dbReference type="NCBI Taxonomy" id="2666298"/>
    <lineage>
        <taxon>Bacteria</taxon>
        <taxon>Bacillati</taxon>
        <taxon>Actinomycetota</taxon>
        <taxon>Actinomycetes</taxon>
        <taxon>Streptosporangiales</taxon>
        <taxon>Streptosporangiaceae</taxon>
        <taxon>Spongiactinospora</taxon>
    </lineage>
</organism>
<dbReference type="AlphaFoldDB" id="A0A2W2FX92"/>
<keyword evidence="4" id="KW-1185">Reference proteome</keyword>
<feature type="transmembrane region" description="Helical" evidence="2">
    <location>
        <begin position="34"/>
        <end position="53"/>
    </location>
</feature>
<accession>A0A2W2FX92</accession>
<sequence>MIIAIIIACEIGFWALLGLGLAARYLWRMRRLSNVLLLSLPLLDVILLVAAVIDMRSGAVGSIQHGLAAAYIAYSIMFGHRTIKWADAKFAHRFAGGPPPRKPPTEKRARARYEWGVWLRILAAYAITCAVLLGVVWMVDDHSRTSALIEFMANLAKVPLIAIVWPVSYSYQASRKPADSPSEETTAESPRQ</sequence>
<comment type="caution">
    <text evidence="3">The sequence shown here is derived from an EMBL/GenBank/DDBJ whole genome shotgun (WGS) entry which is preliminary data.</text>
</comment>
<evidence type="ECO:0000313" key="4">
    <source>
        <dbReference type="Proteomes" id="UP000248544"/>
    </source>
</evidence>
<feature type="region of interest" description="Disordered" evidence="1">
    <location>
        <begin position="173"/>
        <end position="192"/>
    </location>
</feature>
<keyword evidence="2" id="KW-0472">Membrane</keyword>
<feature type="transmembrane region" description="Helical" evidence="2">
    <location>
        <begin position="59"/>
        <end position="79"/>
    </location>
</feature>
<dbReference type="RefSeq" id="WP_111171432.1">
    <property type="nucleotide sequence ID" value="NZ_POUA01000434.1"/>
</dbReference>
<gene>
    <name evidence="3" type="ORF">C1I98_33930</name>
</gene>
<reference evidence="3 4" key="1">
    <citation type="submission" date="2018-01" db="EMBL/GenBank/DDBJ databases">
        <title>Draft genome sequence of Sphaerisporangium sp. 7K107.</title>
        <authorList>
            <person name="Sahin N."/>
            <person name="Saygin H."/>
            <person name="Ay H."/>
        </authorList>
    </citation>
    <scope>NUCLEOTIDE SEQUENCE [LARGE SCALE GENOMIC DNA]</scope>
    <source>
        <strain evidence="3 4">7K107</strain>
    </source>
</reference>
<feature type="transmembrane region" description="Helical" evidence="2">
    <location>
        <begin position="117"/>
        <end position="139"/>
    </location>
</feature>